<evidence type="ECO:0000313" key="4">
    <source>
        <dbReference type="Proteomes" id="UP001596356"/>
    </source>
</evidence>
<dbReference type="PROSITE" id="PS50057">
    <property type="entry name" value="FERM_3"/>
    <property type="match status" value="1"/>
</dbReference>
<sequence>MSTATAAKGRLVMLAVAAITSIPVVVYFAIMLVSGAHDTISGWLQ</sequence>
<keyword evidence="1" id="KW-0472">Membrane</keyword>
<name>A0ABW2AR50_9MICO</name>
<reference evidence="4" key="1">
    <citation type="journal article" date="2019" name="Int. J. Syst. Evol. Microbiol.">
        <title>The Global Catalogue of Microorganisms (GCM) 10K type strain sequencing project: providing services to taxonomists for standard genome sequencing and annotation.</title>
        <authorList>
            <consortium name="The Broad Institute Genomics Platform"/>
            <consortium name="The Broad Institute Genome Sequencing Center for Infectious Disease"/>
            <person name="Wu L."/>
            <person name="Ma J."/>
        </authorList>
    </citation>
    <scope>NUCLEOTIDE SEQUENCE [LARGE SCALE GENOMIC DNA]</scope>
    <source>
        <strain evidence="4">NBRC 106593</strain>
    </source>
</reference>
<dbReference type="Proteomes" id="UP001596356">
    <property type="component" value="Unassembled WGS sequence"/>
</dbReference>
<keyword evidence="1" id="KW-0812">Transmembrane</keyword>
<accession>A0ABW2AR50</accession>
<dbReference type="RefSeq" id="WP_377821435.1">
    <property type="nucleotide sequence ID" value="NZ_JBHSWJ010000002.1"/>
</dbReference>
<evidence type="ECO:0000259" key="2">
    <source>
        <dbReference type="PROSITE" id="PS50057"/>
    </source>
</evidence>
<gene>
    <name evidence="3" type="ORF">ACFQBT_06890</name>
</gene>
<dbReference type="InterPro" id="IPR000299">
    <property type="entry name" value="FERM_domain"/>
</dbReference>
<evidence type="ECO:0000256" key="1">
    <source>
        <dbReference type="SAM" id="Phobius"/>
    </source>
</evidence>
<dbReference type="EMBL" id="JBHSWJ010000002">
    <property type="protein sequence ID" value="MFC6713575.1"/>
    <property type="molecule type" value="Genomic_DNA"/>
</dbReference>
<organism evidence="3 4">
    <name type="scientific">Branchiibius cervicis</name>
    <dbReference type="NCBI Taxonomy" id="908252"/>
    <lineage>
        <taxon>Bacteria</taxon>
        <taxon>Bacillati</taxon>
        <taxon>Actinomycetota</taxon>
        <taxon>Actinomycetes</taxon>
        <taxon>Micrococcales</taxon>
        <taxon>Dermacoccaceae</taxon>
        <taxon>Branchiibius</taxon>
    </lineage>
</organism>
<keyword evidence="4" id="KW-1185">Reference proteome</keyword>
<evidence type="ECO:0000313" key="3">
    <source>
        <dbReference type="EMBL" id="MFC6713575.1"/>
    </source>
</evidence>
<keyword evidence="1" id="KW-1133">Transmembrane helix</keyword>
<comment type="caution">
    <text evidence="3">The sequence shown here is derived from an EMBL/GenBank/DDBJ whole genome shotgun (WGS) entry which is preliminary data.</text>
</comment>
<proteinExistence type="predicted"/>
<feature type="domain" description="FERM" evidence="2">
    <location>
        <begin position="1"/>
        <end position="45"/>
    </location>
</feature>
<feature type="transmembrane region" description="Helical" evidence="1">
    <location>
        <begin position="12"/>
        <end position="36"/>
    </location>
</feature>
<protein>
    <recommendedName>
        <fullName evidence="2">FERM domain-containing protein</fullName>
    </recommendedName>
</protein>